<dbReference type="SUPFAM" id="SSF52141">
    <property type="entry name" value="Uracil-DNA glycosylase-like"/>
    <property type="match status" value="1"/>
</dbReference>
<dbReference type="RefSeq" id="WP_073331183.1">
    <property type="nucleotide sequence ID" value="NZ_FQYO01000004.1"/>
</dbReference>
<gene>
    <name evidence="10" type="ORF">SAMN05444417_2576</name>
</gene>
<protein>
    <submittedName>
        <fullName evidence="10">DNA polymerase</fullName>
    </submittedName>
</protein>
<dbReference type="InterPro" id="IPR005122">
    <property type="entry name" value="Uracil-DNA_glycosylase-like"/>
</dbReference>
<dbReference type="AlphaFoldDB" id="A0A1M6FYH9"/>
<keyword evidence="3" id="KW-0227">DNA damage</keyword>
<keyword evidence="7" id="KW-0234">DNA repair</keyword>
<evidence type="ECO:0000256" key="5">
    <source>
        <dbReference type="ARBA" id="ARBA00023004"/>
    </source>
</evidence>
<dbReference type="GO" id="GO:0097506">
    <property type="term" value="F:deaminated base DNA N-glycosylase activity"/>
    <property type="evidence" value="ECO:0007669"/>
    <property type="project" value="UniProtKB-ARBA"/>
</dbReference>
<feature type="region of interest" description="Disordered" evidence="8">
    <location>
        <begin position="34"/>
        <end position="67"/>
    </location>
</feature>
<dbReference type="GO" id="GO:0006281">
    <property type="term" value="P:DNA repair"/>
    <property type="evidence" value="ECO:0007669"/>
    <property type="project" value="UniProtKB-KW"/>
</dbReference>
<name>A0A1M6FYH9_9RHOB</name>
<keyword evidence="2" id="KW-0479">Metal-binding</keyword>
<dbReference type="InterPro" id="IPR051536">
    <property type="entry name" value="UDG_Type-4/5"/>
</dbReference>
<dbReference type="Gene3D" id="3.40.470.10">
    <property type="entry name" value="Uracil-DNA glycosylase-like domain"/>
    <property type="match status" value="1"/>
</dbReference>
<dbReference type="EMBL" id="FQYO01000004">
    <property type="protein sequence ID" value="SHJ02805.1"/>
    <property type="molecule type" value="Genomic_DNA"/>
</dbReference>
<dbReference type="Proteomes" id="UP000184292">
    <property type="component" value="Unassembled WGS sequence"/>
</dbReference>
<keyword evidence="4" id="KW-0378">Hydrolase</keyword>
<dbReference type="PANTHER" id="PTHR33693:SF1">
    <property type="entry name" value="TYPE-4 URACIL-DNA GLYCOSYLASE"/>
    <property type="match status" value="1"/>
</dbReference>
<accession>A0A1M6FYH9</accession>
<evidence type="ECO:0000256" key="1">
    <source>
        <dbReference type="ARBA" id="ARBA00022485"/>
    </source>
</evidence>
<sequence length="271" mass="28669">MSDTPTESPDPAKARALLAALAWQVELGADEAIADDPFDRYEAVPTERRPAAPAAAPDAPPPVERPAEVDAAAAAQAAAQSAGSVEDLAAALQSFPHCELRRGARSFAFADGRIEARVMIVGEAPDRAADREGRPFAGAEGALLDRMLAAIGLSRQASDPARAAYLTLVSPWRLPPDGRIEAPDMEVLSAFLARHVALAQPDLLVLMGNLPCKALLGEDGITRLRGQWGEALGRPALPMRPPGYLLERPAAKRQAWADLLSLRARLEAASS</sequence>
<evidence type="ECO:0000313" key="11">
    <source>
        <dbReference type="Proteomes" id="UP000184292"/>
    </source>
</evidence>
<evidence type="ECO:0000256" key="2">
    <source>
        <dbReference type="ARBA" id="ARBA00022723"/>
    </source>
</evidence>
<feature type="compositionally biased region" description="Basic and acidic residues" evidence="8">
    <location>
        <begin position="37"/>
        <end position="50"/>
    </location>
</feature>
<dbReference type="GO" id="GO:0051539">
    <property type="term" value="F:4 iron, 4 sulfur cluster binding"/>
    <property type="evidence" value="ECO:0007669"/>
    <property type="project" value="UniProtKB-KW"/>
</dbReference>
<evidence type="ECO:0000256" key="8">
    <source>
        <dbReference type="SAM" id="MobiDB-lite"/>
    </source>
</evidence>
<evidence type="ECO:0000256" key="6">
    <source>
        <dbReference type="ARBA" id="ARBA00023014"/>
    </source>
</evidence>
<organism evidence="10 11">
    <name type="scientific">Wenxinia saemankumensis</name>
    <dbReference type="NCBI Taxonomy" id="1447782"/>
    <lineage>
        <taxon>Bacteria</taxon>
        <taxon>Pseudomonadati</taxon>
        <taxon>Pseudomonadota</taxon>
        <taxon>Alphaproteobacteria</taxon>
        <taxon>Rhodobacterales</taxon>
        <taxon>Roseobacteraceae</taxon>
        <taxon>Wenxinia</taxon>
    </lineage>
</organism>
<keyword evidence="6" id="KW-0411">Iron-sulfur</keyword>
<dbReference type="OrthoDB" id="5290748at2"/>
<proteinExistence type="predicted"/>
<evidence type="ECO:0000313" key="10">
    <source>
        <dbReference type="EMBL" id="SHJ02805.1"/>
    </source>
</evidence>
<feature type="domain" description="Uracil-DNA glycosylase-like" evidence="9">
    <location>
        <begin position="109"/>
        <end position="260"/>
    </location>
</feature>
<dbReference type="PANTHER" id="PTHR33693">
    <property type="entry name" value="TYPE-5 URACIL-DNA GLYCOSYLASE"/>
    <property type="match status" value="1"/>
</dbReference>
<keyword evidence="11" id="KW-1185">Reference proteome</keyword>
<dbReference type="SMART" id="SM00987">
    <property type="entry name" value="UreE_C"/>
    <property type="match status" value="1"/>
</dbReference>
<dbReference type="SMART" id="SM00986">
    <property type="entry name" value="UDG"/>
    <property type="match status" value="1"/>
</dbReference>
<dbReference type="CDD" id="cd10030">
    <property type="entry name" value="UDG-F4_TTUDGA_SPO1dp_like"/>
    <property type="match status" value="1"/>
</dbReference>
<reference evidence="10 11" key="1">
    <citation type="submission" date="2016-11" db="EMBL/GenBank/DDBJ databases">
        <authorList>
            <person name="Jaros S."/>
            <person name="Januszkiewicz K."/>
            <person name="Wedrychowicz H."/>
        </authorList>
    </citation>
    <scope>NUCLEOTIDE SEQUENCE [LARGE SCALE GENOMIC DNA]</scope>
    <source>
        <strain evidence="10 11">DSM 100565</strain>
    </source>
</reference>
<evidence type="ECO:0000256" key="7">
    <source>
        <dbReference type="ARBA" id="ARBA00023204"/>
    </source>
</evidence>
<dbReference type="STRING" id="1447782.SAMN05444417_2576"/>
<dbReference type="InterPro" id="IPR036895">
    <property type="entry name" value="Uracil-DNA_glycosylase-like_sf"/>
</dbReference>
<evidence type="ECO:0000256" key="4">
    <source>
        <dbReference type="ARBA" id="ARBA00022801"/>
    </source>
</evidence>
<keyword evidence="5" id="KW-0408">Iron</keyword>
<dbReference type="Pfam" id="PF03167">
    <property type="entry name" value="UDG"/>
    <property type="match status" value="1"/>
</dbReference>
<evidence type="ECO:0000259" key="9">
    <source>
        <dbReference type="SMART" id="SM00986"/>
    </source>
</evidence>
<evidence type="ECO:0000256" key="3">
    <source>
        <dbReference type="ARBA" id="ARBA00022763"/>
    </source>
</evidence>
<dbReference type="GO" id="GO:0046872">
    <property type="term" value="F:metal ion binding"/>
    <property type="evidence" value="ECO:0007669"/>
    <property type="project" value="UniProtKB-KW"/>
</dbReference>
<keyword evidence="1" id="KW-0004">4Fe-4S</keyword>